<reference evidence="3" key="1">
    <citation type="submission" date="2021-06" db="EMBL/GenBank/DDBJ databases">
        <authorList>
            <person name="Kallberg Y."/>
            <person name="Tangrot J."/>
            <person name="Rosling A."/>
        </authorList>
    </citation>
    <scope>NUCLEOTIDE SEQUENCE</scope>
    <source>
        <strain evidence="3">IA702</strain>
    </source>
</reference>
<keyword evidence="1" id="KW-0238">DNA-binding</keyword>
<name>A0A9N9E9Q6_9GLOM</name>
<evidence type="ECO:0000313" key="3">
    <source>
        <dbReference type="EMBL" id="CAG8669924.1"/>
    </source>
</evidence>
<comment type="caution">
    <text evidence="3">The sequence shown here is derived from an EMBL/GenBank/DDBJ whole genome shotgun (WGS) entry which is preliminary data.</text>
</comment>
<dbReference type="Pfam" id="PF03221">
    <property type="entry name" value="HTH_Tnp_Tc5"/>
    <property type="match status" value="1"/>
</dbReference>
<feature type="non-terminal residue" evidence="3">
    <location>
        <position position="1"/>
    </location>
</feature>
<gene>
    <name evidence="3" type="ORF">POCULU_LOCUS10912</name>
</gene>
<evidence type="ECO:0000313" key="4">
    <source>
        <dbReference type="Proteomes" id="UP000789572"/>
    </source>
</evidence>
<protein>
    <submittedName>
        <fullName evidence="3">2516_t:CDS:1</fullName>
    </submittedName>
</protein>
<evidence type="ECO:0000259" key="2">
    <source>
        <dbReference type="PROSITE" id="PS51253"/>
    </source>
</evidence>
<dbReference type="OrthoDB" id="2402233at2759"/>
<proteinExistence type="predicted"/>
<dbReference type="InterPro" id="IPR009057">
    <property type="entry name" value="Homeodomain-like_sf"/>
</dbReference>
<organism evidence="3 4">
    <name type="scientific">Paraglomus occultum</name>
    <dbReference type="NCBI Taxonomy" id="144539"/>
    <lineage>
        <taxon>Eukaryota</taxon>
        <taxon>Fungi</taxon>
        <taxon>Fungi incertae sedis</taxon>
        <taxon>Mucoromycota</taxon>
        <taxon>Glomeromycotina</taxon>
        <taxon>Glomeromycetes</taxon>
        <taxon>Paraglomerales</taxon>
        <taxon>Paraglomeraceae</taxon>
        <taxon>Paraglomus</taxon>
    </lineage>
</organism>
<dbReference type="Proteomes" id="UP000789572">
    <property type="component" value="Unassembled WGS sequence"/>
</dbReference>
<dbReference type="AlphaFoldDB" id="A0A9N9E9Q6"/>
<feature type="non-terminal residue" evidence="3">
    <location>
        <position position="97"/>
    </location>
</feature>
<keyword evidence="4" id="KW-1185">Reference proteome</keyword>
<dbReference type="GO" id="GO:0003677">
    <property type="term" value="F:DNA binding"/>
    <property type="evidence" value="ECO:0007669"/>
    <property type="project" value="UniProtKB-KW"/>
</dbReference>
<dbReference type="PROSITE" id="PS51253">
    <property type="entry name" value="HTH_CENPB"/>
    <property type="match status" value="1"/>
</dbReference>
<dbReference type="EMBL" id="CAJVPJ010006611">
    <property type="protein sequence ID" value="CAG8669924.1"/>
    <property type="molecule type" value="Genomic_DNA"/>
</dbReference>
<evidence type="ECO:0000256" key="1">
    <source>
        <dbReference type="ARBA" id="ARBA00023125"/>
    </source>
</evidence>
<dbReference type="Gene3D" id="1.10.10.60">
    <property type="entry name" value="Homeodomain-like"/>
    <property type="match status" value="1"/>
</dbReference>
<feature type="domain" description="HTH CENPB-type" evidence="2">
    <location>
        <begin position="1"/>
        <end position="42"/>
    </location>
</feature>
<dbReference type="SUPFAM" id="SSF46689">
    <property type="entry name" value="Homeodomain-like"/>
    <property type="match status" value="1"/>
</dbReference>
<accession>A0A9N9E9Q6</accession>
<sequence>ITGNILKDKANYFAAKLSINNFHASEGWLTGFKHRLGLRQFRKQGEAASAPSFEQLENERFYLQTLLSVYNPEDIWNGDEPVFSGNGALSRGSYEII</sequence>
<dbReference type="InterPro" id="IPR006600">
    <property type="entry name" value="HTH_CenpB_DNA-bd_dom"/>
</dbReference>